<dbReference type="InterPro" id="IPR036864">
    <property type="entry name" value="Zn2-C6_fun-type_DNA-bd_sf"/>
</dbReference>
<keyword evidence="2" id="KW-0862">Zinc</keyword>
<dbReference type="EMBL" id="JAPZBO010000001">
    <property type="protein sequence ID" value="KAJ5330615.1"/>
    <property type="molecule type" value="Genomic_DNA"/>
</dbReference>
<dbReference type="GO" id="GO:0000981">
    <property type="term" value="F:DNA-binding transcription factor activity, RNA polymerase II-specific"/>
    <property type="evidence" value="ECO:0007669"/>
    <property type="project" value="InterPro"/>
</dbReference>
<evidence type="ECO:0000256" key="4">
    <source>
        <dbReference type="ARBA" id="ARBA00023125"/>
    </source>
</evidence>
<dbReference type="PRINTS" id="PR00755">
    <property type="entry name" value="AFLATOXINBRP"/>
</dbReference>
<reference evidence="8" key="2">
    <citation type="journal article" date="2023" name="IMA Fungus">
        <title>Comparative genomic study of the Penicillium genus elucidates a diverse pangenome and 15 lateral gene transfer events.</title>
        <authorList>
            <person name="Petersen C."/>
            <person name="Sorensen T."/>
            <person name="Nielsen M.R."/>
            <person name="Sondergaard T.E."/>
            <person name="Sorensen J.L."/>
            <person name="Fitzpatrick D.A."/>
            <person name="Frisvad J.C."/>
            <person name="Nielsen K.L."/>
        </authorList>
    </citation>
    <scope>NUCLEOTIDE SEQUENCE</scope>
    <source>
        <strain evidence="8">IBT 21472</strain>
    </source>
</reference>
<evidence type="ECO:0000259" key="7">
    <source>
        <dbReference type="PROSITE" id="PS50048"/>
    </source>
</evidence>
<dbReference type="GO" id="GO:0003677">
    <property type="term" value="F:DNA binding"/>
    <property type="evidence" value="ECO:0007669"/>
    <property type="project" value="UniProtKB-KW"/>
</dbReference>
<keyword evidence="6" id="KW-0539">Nucleus</keyword>
<dbReference type="PROSITE" id="PS50048">
    <property type="entry name" value="ZN2_CY6_FUNGAL_2"/>
    <property type="match status" value="1"/>
</dbReference>
<feature type="domain" description="Zn(2)-C6 fungal-type" evidence="7">
    <location>
        <begin position="22"/>
        <end position="52"/>
    </location>
</feature>
<reference evidence="8" key="1">
    <citation type="submission" date="2022-12" db="EMBL/GenBank/DDBJ databases">
        <authorList>
            <person name="Petersen C."/>
        </authorList>
    </citation>
    <scope>NUCLEOTIDE SEQUENCE</scope>
    <source>
        <strain evidence="8">IBT 21472</strain>
    </source>
</reference>
<dbReference type="InterPro" id="IPR052360">
    <property type="entry name" value="Transcr_Regulatory_Proteins"/>
</dbReference>
<dbReference type="Pfam" id="PF11951">
    <property type="entry name" value="Fungal_trans_2"/>
    <property type="match status" value="1"/>
</dbReference>
<dbReference type="Pfam" id="PF00172">
    <property type="entry name" value="Zn_clus"/>
    <property type="match status" value="1"/>
</dbReference>
<dbReference type="PROSITE" id="PS00463">
    <property type="entry name" value="ZN2_CY6_FUNGAL_1"/>
    <property type="match status" value="1"/>
</dbReference>
<keyword evidence="1" id="KW-0479">Metal-binding</keyword>
<dbReference type="SMART" id="SM00066">
    <property type="entry name" value="GAL4"/>
    <property type="match status" value="1"/>
</dbReference>
<proteinExistence type="predicted"/>
<name>A0A9W9QBK2_9EURO</name>
<dbReference type="GO" id="GO:0008270">
    <property type="term" value="F:zinc ion binding"/>
    <property type="evidence" value="ECO:0007669"/>
    <property type="project" value="InterPro"/>
</dbReference>
<evidence type="ECO:0000256" key="2">
    <source>
        <dbReference type="ARBA" id="ARBA00022833"/>
    </source>
</evidence>
<dbReference type="OrthoDB" id="2593732at2759"/>
<dbReference type="PANTHER" id="PTHR36206:SF12">
    <property type="entry name" value="ASPERCRYPTIN BIOSYNTHESIS CLUSTER-SPECIFIC TRANSCRIPTION REGULATOR ATNN-RELATED"/>
    <property type="match status" value="1"/>
</dbReference>
<evidence type="ECO:0000313" key="9">
    <source>
        <dbReference type="Proteomes" id="UP001147746"/>
    </source>
</evidence>
<dbReference type="PANTHER" id="PTHR36206">
    <property type="entry name" value="ASPERCRYPTIN BIOSYNTHESIS CLUSTER-SPECIFIC TRANSCRIPTION REGULATOR ATNN-RELATED"/>
    <property type="match status" value="1"/>
</dbReference>
<evidence type="ECO:0000256" key="3">
    <source>
        <dbReference type="ARBA" id="ARBA00023015"/>
    </source>
</evidence>
<gene>
    <name evidence="8" type="ORF">N7476_000398</name>
</gene>
<accession>A0A9W9QBK2</accession>
<protein>
    <recommendedName>
        <fullName evidence="7">Zn(2)-C6 fungal-type domain-containing protein</fullName>
    </recommendedName>
</protein>
<evidence type="ECO:0000256" key="6">
    <source>
        <dbReference type="ARBA" id="ARBA00023242"/>
    </source>
</evidence>
<dbReference type="InterPro" id="IPR001138">
    <property type="entry name" value="Zn2Cys6_DnaBD"/>
</dbReference>
<dbReference type="InterPro" id="IPR021858">
    <property type="entry name" value="Fun_TF"/>
</dbReference>
<comment type="caution">
    <text evidence="8">The sequence shown here is derived from an EMBL/GenBank/DDBJ whole genome shotgun (WGS) entry which is preliminary data.</text>
</comment>
<dbReference type="CDD" id="cd00067">
    <property type="entry name" value="GAL4"/>
    <property type="match status" value="1"/>
</dbReference>
<evidence type="ECO:0000256" key="5">
    <source>
        <dbReference type="ARBA" id="ARBA00023163"/>
    </source>
</evidence>
<dbReference type="Gene3D" id="4.10.240.10">
    <property type="entry name" value="Zn(2)-C6 fungal-type DNA-binding domain"/>
    <property type="match status" value="1"/>
</dbReference>
<sequence>MTPGLNVAPKKTRESTSKVRTGCSTCKARRVKCDEAKPICRRCAIGGRKCEYSTARTAPPPRNVVTVYLPPTQSQPVFFVNDRGLDFFHQNLAAQLDGQFTSQFWSKLVLQLSHSEPSIRHAVSAVSVVYQDVESSLRHPAGYVNANPEAQQEWNKAMKSLSARIQAHPNSNLVPLTCCLLFTCIELLKGNIESSMLHVQSGFNILAALRRNSDAAPDLGSNLSSNDLKAIEGYIVPMFSRLNVLCSLAGRITPPIYAPIAKEDSPQEDLTQSRQQLVEISDTCIRFIGKVSPHAAMFQIDFDIFIEQVKLQTRLDAWHDRLDELLERMQAAGNPAKQDALNLLLVHYKVIYIWMRVCTTAGEMATDSYHIDFERLVHYAEQIFKPDVGIATPQQLSFDIHILGPLYYTVLKCRHPAIRRRALEMLQLAPRREGLWNAHYAYVTAKRVIELEERHLNGQELADETSRVYGLTLPDDESRIYNLGEMPFDFRKFEYSIVPSPAYPGILKAVFHTKPWGLLGEWQTITEYIKL</sequence>
<keyword evidence="5" id="KW-0804">Transcription</keyword>
<keyword evidence="4" id="KW-0238">DNA-binding</keyword>
<keyword evidence="3" id="KW-0805">Transcription regulation</keyword>
<dbReference type="Proteomes" id="UP001147746">
    <property type="component" value="Unassembled WGS sequence"/>
</dbReference>
<keyword evidence="9" id="KW-1185">Reference proteome</keyword>
<dbReference type="SUPFAM" id="SSF57701">
    <property type="entry name" value="Zn2/Cys6 DNA-binding domain"/>
    <property type="match status" value="1"/>
</dbReference>
<evidence type="ECO:0000313" key="8">
    <source>
        <dbReference type="EMBL" id="KAJ5330615.1"/>
    </source>
</evidence>
<organism evidence="8 9">
    <name type="scientific">Penicillium atrosanguineum</name>
    <dbReference type="NCBI Taxonomy" id="1132637"/>
    <lineage>
        <taxon>Eukaryota</taxon>
        <taxon>Fungi</taxon>
        <taxon>Dikarya</taxon>
        <taxon>Ascomycota</taxon>
        <taxon>Pezizomycotina</taxon>
        <taxon>Eurotiomycetes</taxon>
        <taxon>Eurotiomycetidae</taxon>
        <taxon>Eurotiales</taxon>
        <taxon>Aspergillaceae</taxon>
        <taxon>Penicillium</taxon>
    </lineage>
</organism>
<dbReference type="AlphaFoldDB" id="A0A9W9QBK2"/>
<evidence type="ECO:0000256" key="1">
    <source>
        <dbReference type="ARBA" id="ARBA00022723"/>
    </source>
</evidence>